<reference evidence="4 5" key="1">
    <citation type="submission" date="2018-06" db="EMBL/GenBank/DDBJ databases">
        <title>Genome sequencing of Flavobacterium.</title>
        <authorList>
            <person name="Baek M.-G."/>
            <person name="Yi H."/>
        </authorList>
    </citation>
    <scope>NUCLEOTIDE SEQUENCE [LARGE SCALE GENOMIC DNA]</scope>
    <source>
        <strain evidence="4 5">HYN0086</strain>
    </source>
</reference>
<dbReference type="EMBL" id="CP030261">
    <property type="protein sequence ID" value="AXB58029.1"/>
    <property type="molecule type" value="Genomic_DNA"/>
</dbReference>
<evidence type="ECO:0000313" key="5">
    <source>
        <dbReference type="Proteomes" id="UP000251561"/>
    </source>
</evidence>
<dbReference type="InterPro" id="IPR017804">
    <property type="entry name" value="MeTrfase_EgtD-like"/>
</dbReference>
<dbReference type="PIRSF" id="PIRSF018005">
    <property type="entry name" value="UCP018005"/>
    <property type="match status" value="1"/>
</dbReference>
<proteinExistence type="predicted"/>
<dbReference type="PANTHER" id="PTHR43397:SF1">
    <property type="entry name" value="ERGOTHIONEINE BIOSYNTHESIS PROTEIN 1"/>
    <property type="match status" value="1"/>
</dbReference>
<dbReference type="Pfam" id="PF10017">
    <property type="entry name" value="Methyltransf_33"/>
    <property type="match status" value="1"/>
</dbReference>
<sequence>MILQSYKTTYKTNQTKEKTGDQFRFDVLEGLGSKPKKLHSKYFYDKIGDRLFQQIMAMPEYYLTNCEMDIFQNKTSDLAKTILKNDTPFDLIELGAGDGTKSAFLLQHLLNQKADFNYMPIDISPNILTVLEGKLKTDLPELTIISLEGEYFKMLEKAAHLSSRRKVVLFLGSNIGNMEKEEALAFCQTLNSYLSKGDIVLMGFDLKKNPQIILDAYNDKAGITAAFNLNLLNRINTELNADFILEKFEHYQTYDPITGACRSYLISLENQTITIDGKPINFEKDELVYMELSQKYSLEESDDLAAKSGFKTIDHIMDSKSWFVDALWQVV</sequence>
<dbReference type="GO" id="GO:0008168">
    <property type="term" value="F:methyltransferase activity"/>
    <property type="evidence" value="ECO:0007669"/>
    <property type="project" value="UniProtKB-KW"/>
</dbReference>
<protein>
    <submittedName>
        <fullName evidence="4">L-histidine N(Alpha)-methyltransferase</fullName>
    </submittedName>
</protein>
<dbReference type="AlphaFoldDB" id="A0A344LVT7"/>
<dbReference type="Proteomes" id="UP000251561">
    <property type="component" value="Chromosome"/>
</dbReference>
<accession>A0A344LVT7</accession>
<evidence type="ECO:0000256" key="2">
    <source>
        <dbReference type="ARBA" id="ARBA00022679"/>
    </source>
</evidence>
<dbReference type="Gene3D" id="3.40.50.150">
    <property type="entry name" value="Vaccinia Virus protein VP39"/>
    <property type="match status" value="1"/>
</dbReference>
<dbReference type="KEGG" id="ffl:HYN86_16090"/>
<dbReference type="InterPro" id="IPR019257">
    <property type="entry name" value="MeTrfase_dom"/>
</dbReference>
<gene>
    <name evidence="4" type="ORF">HYN86_16090</name>
</gene>
<dbReference type="PANTHER" id="PTHR43397">
    <property type="entry name" value="ERGOTHIONEINE BIOSYNTHESIS PROTEIN 1"/>
    <property type="match status" value="1"/>
</dbReference>
<feature type="domain" description="Histidine-specific methyltransferase SAM-dependent" evidence="3">
    <location>
        <begin position="24"/>
        <end position="329"/>
    </location>
</feature>
<dbReference type="InterPro" id="IPR051128">
    <property type="entry name" value="EgtD_Methyltrsf_superfamily"/>
</dbReference>
<keyword evidence="2 4" id="KW-0808">Transferase</keyword>
<keyword evidence="1 4" id="KW-0489">Methyltransferase</keyword>
<dbReference type="InterPro" id="IPR029063">
    <property type="entry name" value="SAM-dependent_MTases_sf"/>
</dbReference>
<dbReference type="RefSeq" id="WP_113678958.1">
    <property type="nucleotide sequence ID" value="NZ_CP030261.1"/>
</dbReference>
<dbReference type="OrthoDB" id="5289726at2"/>
<keyword evidence="5" id="KW-1185">Reference proteome</keyword>
<evidence type="ECO:0000256" key="1">
    <source>
        <dbReference type="ARBA" id="ARBA00022603"/>
    </source>
</evidence>
<organism evidence="4 5">
    <name type="scientific">Flavobacterium fluviale</name>
    <dbReference type="NCBI Taxonomy" id="2249356"/>
    <lineage>
        <taxon>Bacteria</taxon>
        <taxon>Pseudomonadati</taxon>
        <taxon>Bacteroidota</taxon>
        <taxon>Flavobacteriia</taxon>
        <taxon>Flavobacteriales</taxon>
        <taxon>Flavobacteriaceae</taxon>
        <taxon>Flavobacterium</taxon>
    </lineage>
</organism>
<dbReference type="GO" id="GO:0032259">
    <property type="term" value="P:methylation"/>
    <property type="evidence" value="ECO:0007669"/>
    <property type="project" value="UniProtKB-KW"/>
</dbReference>
<name>A0A344LVT7_9FLAO</name>
<evidence type="ECO:0000313" key="4">
    <source>
        <dbReference type="EMBL" id="AXB58029.1"/>
    </source>
</evidence>
<dbReference type="SUPFAM" id="SSF53335">
    <property type="entry name" value="S-adenosyl-L-methionine-dependent methyltransferases"/>
    <property type="match status" value="1"/>
</dbReference>
<evidence type="ECO:0000259" key="3">
    <source>
        <dbReference type="Pfam" id="PF10017"/>
    </source>
</evidence>